<sequence length="1328" mass="147592">MPCRRKPKIPPTPHRTIVLGSTQTEKFRSNHVSTTKYNPLTFFPKNLYQQFSRVANIYFLALAILQFFPSLSTLNPVTSILPLIIVISISMIKELLEDCGRFRSDRVANARPAYRFNGHSFAKTSWAEICVGDTLLIRCDEQLPSDLVVIYTPLPNQDFYIETANLDGETNLKTKQALSLVDSPRDLIDFLQRAEGRLMVDHPNDQLYAFNGILSILGQKEIPVNNKHVALRASTLRNTPYIVGYVCYTGHETKIMKNSTAAPMKKSQLEKLMNKFVVLAFCCLVLFSLFCAIMYAIFTSLHRSEPYFRFESISIAGQSVKRFITHLILFNTLIPISLYVTLEVVKMGQAMFIDRDIKMYDPDSDNPANARTSNLNENLGQIQVIFSDKTGTLTQNVMELFKCSVGDIVYGSGISEIKAGEMRRNGTDPNAEPTKGGFVDARIKEELEKGGKEADDLNQFFTALAICHTCIAETQKAVEEEQNTLLKPKSRIRTLLNLGGSPPAVSESPTLGSSLDSSMNEIDTSFLLSASSTTDNTSSDDHLPLSYSASSPDEGALVNAAAKQGFEFRGMKGDQITIRMSQKCAQFWETNRGQDKDAADLTQNEDMDSPEWLEDGTKLVSFTQLAVLEFNSDRKRNSVLVRCPNKKLVLFSKGADATIFPLLTDSISSHTIDTTLAHLESFGSEGLRTLCVCNREVSESEYEEWAGGWRAALNSMEDRDALVDLAAAKIEHDLNLIGTTAIEDKLQDGVSNTIFTLRKAGIRIWLLTGDKMETALNIGFACRLVDPSMQVIEVDGDKAEEVCNHVAALAHELASIPSCFSSTPTSANSSPFALLLSGQALAICLSPPVVSHFLSLSSRCAVVLCCRVTPKQKADVVSVVRTYTPLVSLAIGDGANDVPMIQRAHVGVGISGKEGMQAVMSSDYSIAQFRFLKRLLLVHGRLSYKRVSMVVLYSFLKNFSFCLTLFWFSWFCGFSGQSLYESWFISLFNLVFTALPIGLVGLADQEVRPDTFDDSPLSYALGMLGREATPRSFVMTILEGIWISFSCFFVSSIILADYIAPDGNAEMLAFFGQCLNLAVVVCVTVRLALHLNFVFWIHYLIFIGSIVAFFVVALFISIGFKNDLIMGEIFRVLGSFPAWLNITMCCIVALVPWYMGNYYNRQFRPTLDTIVREQALLDTNGKKKKEMKRKALKEKKKVAAFEGVQATSEVSNRTDANLLSMTLGPANRRSLLRRVEEGEESDVRQSLLESEEEGTRQDDNMGQIGSYTQVQLSPRGTDSKEGLTERMGTGHRGFAFSYAEKGGEKRARENGLTEENELYLATLARQRF</sequence>
<feature type="compositionally biased region" description="Basic and acidic residues" evidence="13">
    <location>
        <begin position="1301"/>
        <end position="1310"/>
    </location>
</feature>
<dbReference type="InterPro" id="IPR023298">
    <property type="entry name" value="ATPase_P-typ_TM_dom_sf"/>
</dbReference>
<dbReference type="SFLD" id="SFLDG00002">
    <property type="entry name" value="C1.7:_P-type_atpase_like"/>
    <property type="match status" value="1"/>
</dbReference>
<dbReference type="PRINTS" id="PR00119">
    <property type="entry name" value="CATATPASE"/>
</dbReference>
<dbReference type="SUPFAM" id="SSF56784">
    <property type="entry name" value="HAD-like"/>
    <property type="match status" value="1"/>
</dbReference>
<dbReference type="SFLD" id="SFLDS00003">
    <property type="entry name" value="Haloacid_Dehalogenase"/>
    <property type="match status" value="1"/>
</dbReference>
<keyword evidence="5 12" id="KW-0547">Nucleotide-binding</keyword>
<evidence type="ECO:0000256" key="11">
    <source>
        <dbReference type="ARBA" id="ARBA00034036"/>
    </source>
</evidence>
<dbReference type="InterPro" id="IPR023299">
    <property type="entry name" value="ATPase_P-typ_cyto_dom_N"/>
</dbReference>
<protein>
    <recommendedName>
        <fullName evidence="12">Phospholipid-transporting ATPase</fullName>
        <ecNumber evidence="12">7.6.2.1</ecNumber>
    </recommendedName>
</protein>
<evidence type="ECO:0000256" key="12">
    <source>
        <dbReference type="RuleBase" id="RU362033"/>
    </source>
</evidence>
<dbReference type="Proteomes" id="UP001281761">
    <property type="component" value="Unassembled WGS sequence"/>
</dbReference>
<evidence type="ECO:0000256" key="3">
    <source>
        <dbReference type="ARBA" id="ARBA00022692"/>
    </source>
</evidence>
<feature type="transmembrane region" description="Helical" evidence="12">
    <location>
        <begin position="77"/>
        <end position="96"/>
    </location>
</feature>
<feature type="transmembrane region" description="Helical" evidence="12">
    <location>
        <begin position="1033"/>
        <end position="1056"/>
    </location>
</feature>
<reference evidence="16 17" key="1">
    <citation type="journal article" date="2022" name="bioRxiv">
        <title>Genomics of Preaxostyla Flagellates Illuminates Evolutionary Transitions and the Path Towards Mitochondrial Loss.</title>
        <authorList>
            <person name="Novak L.V.F."/>
            <person name="Treitli S.C."/>
            <person name="Pyrih J."/>
            <person name="Halakuc P."/>
            <person name="Pipaliya S.V."/>
            <person name="Vacek V."/>
            <person name="Brzon O."/>
            <person name="Soukal P."/>
            <person name="Eme L."/>
            <person name="Dacks J.B."/>
            <person name="Karnkowska A."/>
            <person name="Elias M."/>
            <person name="Hampl V."/>
        </authorList>
    </citation>
    <scope>NUCLEOTIDE SEQUENCE [LARGE SCALE GENOMIC DNA]</scope>
    <source>
        <strain evidence="16">NAU3</strain>
        <tissue evidence="16">Gut</tissue>
    </source>
</reference>
<evidence type="ECO:0000256" key="9">
    <source>
        <dbReference type="ARBA" id="ARBA00022989"/>
    </source>
</evidence>
<dbReference type="InterPro" id="IPR001757">
    <property type="entry name" value="P_typ_ATPase"/>
</dbReference>
<feature type="transmembrane region" description="Helical" evidence="12">
    <location>
        <begin position="323"/>
        <end position="345"/>
    </location>
</feature>
<dbReference type="SUPFAM" id="SSF81660">
    <property type="entry name" value="Metal cation-transporting ATPase, ATP-binding domain N"/>
    <property type="match status" value="1"/>
</dbReference>
<feature type="transmembrane region" description="Helical" evidence="12">
    <location>
        <begin position="983"/>
        <end position="1003"/>
    </location>
</feature>
<evidence type="ECO:0000313" key="17">
    <source>
        <dbReference type="Proteomes" id="UP001281761"/>
    </source>
</evidence>
<dbReference type="InterPro" id="IPR023214">
    <property type="entry name" value="HAD_sf"/>
</dbReference>
<evidence type="ECO:0000256" key="13">
    <source>
        <dbReference type="SAM" id="MobiDB-lite"/>
    </source>
</evidence>
<feature type="transmembrane region" description="Helical" evidence="12">
    <location>
        <begin position="276"/>
        <end position="298"/>
    </location>
</feature>
<dbReference type="Pfam" id="PF13246">
    <property type="entry name" value="Cation_ATPase"/>
    <property type="match status" value="1"/>
</dbReference>
<feature type="transmembrane region" description="Helical" evidence="12">
    <location>
        <begin position="1138"/>
        <end position="1155"/>
    </location>
</feature>
<comment type="catalytic activity">
    <reaction evidence="11 12">
        <text>ATP + H2O + phospholipidSide 1 = ADP + phosphate + phospholipidSide 2.</text>
        <dbReference type="EC" id="7.6.2.1"/>
    </reaction>
</comment>
<keyword evidence="7 12" id="KW-0460">Magnesium</keyword>
<comment type="similarity">
    <text evidence="2 12">Belongs to the cation transport ATPase (P-type) (TC 3.A.3) family. Type IV subfamily.</text>
</comment>
<dbReference type="Pfam" id="PF16212">
    <property type="entry name" value="PhoLip_ATPase_C"/>
    <property type="match status" value="1"/>
</dbReference>
<dbReference type="NCBIfam" id="TIGR01652">
    <property type="entry name" value="ATPase-Plipid"/>
    <property type="match status" value="2"/>
</dbReference>
<feature type="domain" description="P-type ATPase N-terminal" evidence="14">
    <location>
        <begin position="23"/>
        <end position="80"/>
    </location>
</feature>
<comment type="caution">
    <text evidence="16">The sequence shown here is derived from an EMBL/GenBank/DDBJ whole genome shotgun (WGS) entry which is preliminary data.</text>
</comment>
<dbReference type="InterPro" id="IPR032631">
    <property type="entry name" value="P-type_ATPase_N"/>
</dbReference>
<evidence type="ECO:0000256" key="5">
    <source>
        <dbReference type="ARBA" id="ARBA00022741"/>
    </source>
</evidence>
<dbReference type="InterPro" id="IPR018303">
    <property type="entry name" value="ATPase_P-typ_P_site"/>
</dbReference>
<dbReference type="Gene3D" id="3.40.1110.10">
    <property type="entry name" value="Calcium-transporting ATPase, cytoplasmic domain N"/>
    <property type="match status" value="1"/>
</dbReference>
<keyword evidence="10 12" id="KW-0472">Membrane</keyword>
<evidence type="ECO:0000313" key="16">
    <source>
        <dbReference type="EMBL" id="KAK2950815.1"/>
    </source>
</evidence>
<dbReference type="NCBIfam" id="TIGR01494">
    <property type="entry name" value="ATPase_P-type"/>
    <property type="match status" value="1"/>
</dbReference>
<evidence type="ECO:0000256" key="10">
    <source>
        <dbReference type="ARBA" id="ARBA00023136"/>
    </source>
</evidence>
<keyword evidence="3 12" id="KW-0812">Transmembrane</keyword>
<feature type="region of interest" description="Disordered" evidence="13">
    <location>
        <begin position="1235"/>
        <end position="1310"/>
    </location>
</feature>
<proteinExistence type="inferred from homology"/>
<evidence type="ECO:0000259" key="15">
    <source>
        <dbReference type="Pfam" id="PF16212"/>
    </source>
</evidence>
<dbReference type="Pfam" id="PF16209">
    <property type="entry name" value="PhoLip_ATPase_N"/>
    <property type="match status" value="1"/>
</dbReference>
<keyword evidence="4" id="KW-0479">Metal-binding</keyword>
<keyword evidence="9 12" id="KW-1133">Transmembrane helix</keyword>
<keyword evidence="17" id="KW-1185">Reference proteome</keyword>
<dbReference type="SUPFAM" id="SSF81653">
    <property type="entry name" value="Calcium ATPase, transduction domain A"/>
    <property type="match status" value="1"/>
</dbReference>
<feature type="domain" description="P-type ATPase C-terminal" evidence="15">
    <location>
        <begin position="919"/>
        <end position="1166"/>
    </location>
</feature>
<evidence type="ECO:0000256" key="7">
    <source>
        <dbReference type="ARBA" id="ARBA00022842"/>
    </source>
</evidence>
<accession>A0ABQ9XL06</accession>
<dbReference type="InterPro" id="IPR008250">
    <property type="entry name" value="ATPase_P-typ_transduc_dom_A_sf"/>
</dbReference>
<evidence type="ECO:0000256" key="4">
    <source>
        <dbReference type="ARBA" id="ARBA00022723"/>
    </source>
</evidence>
<feature type="transmembrane region" description="Helical" evidence="12">
    <location>
        <begin position="950"/>
        <end position="971"/>
    </location>
</feature>
<feature type="region of interest" description="Disordered" evidence="13">
    <location>
        <begin position="531"/>
        <end position="550"/>
    </location>
</feature>
<dbReference type="EC" id="7.6.2.1" evidence="12"/>
<dbReference type="EMBL" id="JARBJD010000129">
    <property type="protein sequence ID" value="KAK2950815.1"/>
    <property type="molecule type" value="Genomic_DNA"/>
</dbReference>
<dbReference type="InterPro" id="IPR036412">
    <property type="entry name" value="HAD-like_sf"/>
</dbReference>
<evidence type="ECO:0000259" key="14">
    <source>
        <dbReference type="Pfam" id="PF16209"/>
    </source>
</evidence>
<dbReference type="InterPro" id="IPR032630">
    <property type="entry name" value="P_typ_ATPase_c"/>
</dbReference>
<name>A0ABQ9XL06_9EUKA</name>
<dbReference type="InterPro" id="IPR006539">
    <property type="entry name" value="P-type_ATPase_IV"/>
</dbReference>
<dbReference type="SUPFAM" id="SSF81665">
    <property type="entry name" value="Calcium ATPase, transmembrane domain M"/>
    <property type="match status" value="1"/>
</dbReference>
<evidence type="ECO:0000256" key="2">
    <source>
        <dbReference type="ARBA" id="ARBA00008109"/>
    </source>
</evidence>
<dbReference type="InterPro" id="IPR044492">
    <property type="entry name" value="P_typ_ATPase_HD_dom"/>
</dbReference>
<keyword evidence="6 12" id="KW-0067">ATP-binding</keyword>
<organism evidence="16 17">
    <name type="scientific">Blattamonas nauphoetae</name>
    <dbReference type="NCBI Taxonomy" id="2049346"/>
    <lineage>
        <taxon>Eukaryota</taxon>
        <taxon>Metamonada</taxon>
        <taxon>Preaxostyla</taxon>
        <taxon>Oxymonadida</taxon>
        <taxon>Blattamonas</taxon>
    </lineage>
</organism>
<feature type="transmembrane region" description="Helical" evidence="12">
    <location>
        <begin position="1068"/>
        <end position="1089"/>
    </location>
</feature>
<evidence type="ECO:0000256" key="6">
    <source>
        <dbReference type="ARBA" id="ARBA00022840"/>
    </source>
</evidence>
<evidence type="ECO:0000256" key="1">
    <source>
        <dbReference type="ARBA" id="ARBA00004141"/>
    </source>
</evidence>
<dbReference type="SFLD" id="SFLDF00027">
    <property type="entry name" value="p-type_atpase"/>
    <property type="match status" value="1"/>
</dbReference>
<feature type="compositionally biased region" description="Polar residues" evidence="13">
    <location>
        <begin position="1263"/>
        <end position="1276"/>
    </location>
</feature>
<comment type="subcellular location">
    <subcellularLocation>
        <location evidence="1 12">Membrane</location>
        <topology evidence="1 12">Multi-pass membrane protein</topology>
    </subcellularLocation>
</comment>
<dbReference type="PROSITE" id="PS00154">
    <property type="entry name" value="ATPASE_E1_E2"/>
    <property type="match status" value="1"/>
</dbReference>
<gene>
    <name evidence="16" type="ORF">BLNAU_14233</name>
</gene>
<feature type="transmembrane region" description="Helical" evidence="12">
    <location>
        <begin position="1096"/>
        <end position="1118"/>
    </location>
</feature>
<keyword evidence="8 12" id="KW-1278">Translocase</keyword>
<feature type="transmembrane region" description="Helical" evidence="12">
    <location>
        <begin position="54"/>
        <end position="71"/>
    </location>
</feature>
<dbReference type="PANTHER" id="PTHR24092">
    <property type="entry name" value="PROBABLE PHOSPHOLIPID-TRANSPORTING ATPASE"/>
    <property type="match status" value="1"/>
</dbReference>
<dbReference type="Gene3D" id="2.70.150.10">
    <property type="entry name" value="Calcium-transporting ATPase, cytoplasmic transduction domain A"/>
    <property type="match status" value="1"/>
</dbReference>
<dbReference type="Gene3D" id="3.40.50.1000">
    <property type="entry name" value="HAD superfamily/HAD-like"/>
    <property type="match status" value="1"/>
</dbReference>
<evidence type="ECO:0000256" key="8">
    <source>
        <dbReference type="ARBA" id="ARBA00022967"/>
    </source>
</evidence>